<dbReference type="AlphaFoldDB" id="A0A9J7KX23"/>
<dbReference type="Pfam" id="PF00067">
    <property type="entry name" value="p450"/>
    <property type="match status" value="1"/>
</dbReference>
<keyword evidence="7" id="KW-1185">Reference proteome</keyword>
<dbReference type="Gene3D" id="1.10.630.10">
    <property type="entry name" value="Cytochrome P450"/>
    <property type="match status" value="1"/>
</dbReference>
<reference evidence="8" key="2">
    <citation type="submission" date="2025-08" db="UniProtKB">
        <authorList>
            <consortium name="RefSeq"/>
        </authorList>
    </citation>
    <scope>IDENTIFICATION</scope>
    <source>
        <strain evidence="8">S238N-H82</strain>
        <tissue evidence="8">Testes</tissue>
    </source>
</reference>
<feature type="compositionally biased region" description="Polar residues" evidence="6">
    <location>
        <begin position="463"/>
        <end position="475"/>
    </location>
</feature>
<evidence type="ECO:0000313" key="8">
    <source>
        <dbReference type="RefSeq" id="XP_035672022.1"/>
    </source>
</evidence>
<dbReference type="PANTHER" id="PTHR24286:SF228">
    <property type="entry name" value="C-22 STEROL DESATURASE ERG5"/>
    <property type="match status" value="1"/>
</dbReference>
<evidence type="ECO:0000256" key="5">
    <source>
        <dbReference type="ARBA" id="ARBA00023004"/>
    </source>
</evidence>
<reference evidence="7" key="1">
    <citation type="journal article" date="2020" name="Nat. Ecol. Evol.">
        <title>Deeply conserved synteny resolves early events in vertebrate evolution.</title>
        <authorList>
            <person name="Simakov O."/>
            <person name="Marletaz F."/>
            <person name="Yue J.X."/>
            <person name="O'Connell B."/>
            <person name="Jenkins J."/>
            <person name="Brandt A."/>
            <person name="Calef R."/>
            <person name="Tung C.H."/>
            <person name="Huang T.K."/>
            <person name="Schmutz J."/>
            <person name="Satoh N."/>
            <person name="Yu J.K."/>
            <person name="Putnam N.H."/>
            <person name="Green R.E."/>
            <person name="Rokhsar D.S."/>
        </authorList>
    </citation>
    <scope>NUCLEOTIDE SEQUENCE [LARGE SCALE GENOMIC DNA]</scope>
    <source>
        <strain evidence="7">S238N-H82</strain>
    </source>
</reference>
<dbReference type="SUPFAM" id="SSF48264">
    <property type="entry name" value="Cytochrome P450"/>
    <property type="match status" value="1"/>
</dbReference>
<dbReference type="GeneID" id="118413009"/>
<proteinExistence type="inferred from homology"/>
<dbReference type="RefSeq" id="XP_035672022.1">
    <property type="nucleotide sequence ID" value="XM_035816129.1"/>
</dbReference>
<dbReference type="GO" id="GO:0004497">
    <property type="term" value="F:monooxygenase activity"/>
    <property type="evidence" value="ECO:0007669"/>
    <property type="project" value="InterPro"/>
</dbReference>
<dbReference type="GO" id="GO:0016705">
    <property type="term" value="F:oxidoreductase activity, acting on paired donors, with incorporation or reduction of molecular oxygen"/>
    <property type="evidence" value="ECO:0007669"/>
    <property type="project" value="InterPro"/>
</dbReference>
<comment type="cofactor">
    <cofactor evidence="1">
        <name>heme</name>
        <dbReference type="ChEBI" id="CHEBI:30413"/>
    </cofactor>
</comment>
<keyword evidence="5" id="KW-0408">Iron</keyword>
<sequence length="475" mass="53315">MGNCCSNYAGMWRALQQGNYSIKEINYGGADATVLRRNIGVTVVSLLDQHNIRYVFDMDLVEKVPFTLGNTALRPAVLGGHCPGMLSNGVEHVRRKEFAMAVIQRSLTNSLFSTMVEQLHAHTSMWATVGHNIYDFEDRVNRFCADAVSTVILGTTLPYESVRAWQNGLHSHRPRVPTLGRYLAKSHALRALPVLLRNIRNAPAYEEIIHLGKTCGLTEEEATHEILYTIVGHALPQVQNPLLACLAAYAAMPDLDRRQMWEEMNKVLHNVGTFTEAVLSSMTCVESFILEVLRLRPPMEMFFGRARKDFIVKTRDREIFQVHEGEVVCGSAFWAGRDPTSFRVPIMFRRNRFACPGSEALRGSLIFGRGPLTFLPTTENHQCPGLELAMGVLKPSMAWLLMFCKWKLTEEPKWSGKKRSRCGKPDNPMGMVTFKYYPTDVANYYPLPGVTPSNEKGKPGKDNSPNVSSFVSSIL</sequence>
<dbReference type="InterPro" id="IPR001128">
    <property type="entry name" value="Cyt_P450"/>
</dbReference>
<dbReference type="GO" id="GO:0020037">
    <property type="term" value="F:heme binding"/>
    <property type="evidence" value="ECO:0007669"/>
    <property type="project" value="InterPro"/>
</dbReference>
<dbReference type="OrthoDB" id="2789670at2759"/>
<keyword evidence="4" id="KW-0560">Oxidoreductase</keyword>
<name>A0A9J7KX23_BRAFL</name>
<evidence type="ECO:0000256" key="2">
    <source>
        <dbReference type="ARBA" id="ARBA00010617"/>
    </source>
</evidence>
<dbReference type="GO" id="GO:0005506">
    <property type="term" value="F:iron ion binding"/>
    <property type="evidence" value="ECO:0007669"/>
    <property type="project" value="InterPro"/>
</dbReference>
<feature type="region of interest" description="Disordered" evidence="6">
    <location>
        <begin position="448"/>
        <end position="475"/>
    </location>
</feature>
<evidence type="ECO:0000256" key="6">
    <source>
        <dbReference type="SAM" id="MobiDB-lite"/>
    </source>
</evidence>
<protein>
    <submittedName>
        <fullName evidence="8">Fatty acid hydroperoxide lyase, chloroplastic-like</fullName>
    </submittedName>
</protein>
<keyword evidence="3" id="KW-0479">Metal-binding</keyword>
<dbReference type="KEGG" id="bfo:118413009"/>
<dbReference type="OMA" id="QCAAKDY"/>
<dbReference type="InterPro" id="IPR036396">
    <property type="entry name" value="Cyt_P450_sf"/>
</dbReference>
<evidence type="ECO:0000313" key="7">
    <source>
        <dbReference type="Proteomes" id="UP000001554"/>
    </source>
</evidence>
<organism evidence="7 8">
    <name type="scientific">Branchiostoma floridae</name>
    <name type="common">Florida lancelet</name>
    <name type="synonym">Amphioxus</name>
    <dbReference type="NCBI Taxonomy" id="7739"/>
    <lineage>
        <taxon>Eukaryota</taxon>
        <taxon>Metazoa</taxon>
        <taxon>Chordata</taxon>
        <taxon>Cephalochordata</taxon>
        <taxon>Leptocardii</taxon>
        <taxon>Amphioxiformes</taxon>
        <taxon>Branchiostomatidae</taxon>
        <taxon>Branchiostoma</taxon>
    </lineage>
</organism>
<gene>
    <name evidence="8" type="primary">LOC118413009</name>
</gene>
<accession>A0A9J7KX23</accession>
<evidence type="ECO:0000256" key="3">
    <source>
        <dbReference type="ARBA" id="ARBA00022723"/>
    </source>
</evidence>
<dbReference type="Proteomes" id="UP000001554">
    <property type="component" value="Chromosome 1"/>
</dbReference>
<comment type="similarity">
    <text evidence="2">Belongs to the cytochrome P450 family.</text>
</comment>
<evidence type="ECO:0000256" key="1">
    <source>
        <dbReference type="ARBA" id="ARBA00001971"/>
    </source>
</evidence>
<evidence type="ECO:0000256" key="4">
    <source>
        <dbReference type="ARBA" id="ARBA00023002"/>
    </source>
</evidence>
<dbReference type="PANTHER" id="PTHR24286">
    <property type="entry name" value="CYTOCHROME P450 26"/>
    <property type="match status" value="1"/>
</dbReference>